<dbReference type="EMBL" id="JAUOTP010000011">
    <property type="protein sequence ID" value="MDO6416607.1"/>
    <property type="molecule type" value="Genomic_DNA"/>
</dbReference>
<evidence type="ECO:0000313" key="3">
    <source>
        <dbReference type="Proteomes" id="UP001169764"/>
    </source>
</evidence>
<proteinExistence type="predicted"/>
<feature type="compositionally biased region" description="Low complexity" evidence="1">
    <location>
        <begin position="12"/>
        <end position="27"/>
    </location>
</feature>
<name>A0ABT8YF61_9SPHN</name>
<protein>
    <recommendedName>
        <fullName evidence="4">Terminase small subunit</fullName>
    </recommendedName>
</protein>
<keyword evidence="3" id="KW-1185">Reference proteome</keyword>
<feature type="compositionally biased region" description="Basic residues" evidence="1">
    <location>
        <begin position="1"/>
        <end position="11"/>
    </location>
</feature>
<feature type="region of interest" description="Disordered" evidence="1">
    <location>
        <begin position="1"/>
        <end position="34"/>
    </location>
</feature>
<evidence type="ECO:0000256" key="1">
    <source>
        <dbReference type="SAM" id="MobiDB-lite"/>
    </source>
</evidence>
<evidence type="ECO:0000313" key="2">
    <source>
        <dbReference type="EMBL" id="MDO6416607.1"/>
    </source>
</evidence>
<reference evidence="2" key="1">
    <citation type="submission" date="2023-07" db="EMBL/GenBank/DDBJ databases">
        <authorList>
            <person name="Kim M."/>
        </authorList>
    </citation>
    <scope>NUCLEOTIDE SEQUENCE</scope>
    <source>
        <strain evidence="2">BIUV-7</strain>
    </source>
</reference>
<comment type="caution">
    <text evidence="2">The sequence shown here is derived from an EMBL/GenBank/DDBJ whole genome shotgun (WGS) entry which is preliminary data.</text>
</comment>
<accession>A0ABT8YF61</accession>
<organism evidence="2 3">
    <name type="scientific">Sphingomonas natans</name>
    <dbReference type="NCBI Taxonomy" id="3063330"/>
    <lineage>
        <taxon>Bacteria</taxon>
        <taxon>Pseudomonadati</taxon>
        <taxon>Pseudomonadota</taxon>
        <taxon>Alphaproteobacteria</taxon>
        <taxon>Sphingomonadales</taxon>
        <taxon>Sphingomonadaceae</taxon>
        <taxon>Sphingomonas</taxon>
    </lineage>
</organism>
<evidence type="ECO:0008006" key="4">
    <source>
        <dbReference type="Google" id="ProtNLM"/>
    </source>
</evidence>
<dbReference type="RefSeq" id="WP_303546302.1">
    <property type="nucleotide sequence ID" value="NZ_JAUOTP010000011.1"/>
</dbReference>
<gene>
    <name evidence="2" type="ORF">Q4F19_19645</name>
</gene>
<sequence length="265" mass="29165">MSRARSPRRRVAAPPSSPRASAFAPVPTRARHDGWTPHRQTAFIDALAQSGCIHEACASVGVSRQSAYARRARIDAQAFRIAWDAALDYAIRRLSDECLSRALNGTPVPHYFGGAVVGEHRRYDTRLALFLLRYRDPLRYAATLDQMVYSGHVEAAAIRLSKARDRTADEAHKVPDLPDDPDVAPFETVPLSEERARRDEDALIGSDAPLHGTVERRRRIEALRRARRVAEPPRDGAGFDEEEHALVEKLIASLGEPPPGTGGGG</sequence>
<dbReference type="Proteomes" id="UP001169764">
    <property type="component" value="Unassembled WGS sequence"/>
</dbReference>